<comment type="caution">
    <text evidence="16">The sequence shown here is derived from an EMBL/GenBank/DDBJ whole genome shotgun (WGS) entry which is preliminary data.</text>
</comment>
<comment type="catalytic activity">
    <reaction evidence="12">
        <text>(2R,3R)-2,3-dihydroxy-3-methylpentanoate + NADP(+) = (S)-2-ethyl-2-hydroxy-3-oxobutanoate + NADPH + H(+)</text>
        <dbReference type="Rhea" id="RHEA:13493"/>
        <dbReference type="ChEBI" id="CHEBI:15378"/>
        <dbReference type="ChEBI" id="CHEBI:49256"/>
        <dbReference type="ChEBI" id="CHEBI:49258"/>
        <dbReference type="ChEBI" id="CHEBI:57783"/>
        <dbReference type="ChEBI" id="CHEBI:58349"/>
        <dbReference type="EC" id="1.1.1.86"/>
    </reaction>
</comment>
<feature type="binding site" evidence="12 13">
    <location>
        <position position="221"/>
    </location>
    <ligand>
        <name>Mg(2+)</name>
        <dbReference type="ChEBI" id="CHEBI:18420"/>
        <label>1</label>
    </ligand>
</feature>
<evidence type="ECO:0000256" key="3">
    <source>
        <dbReference type="ARBA" id="ARBA00004885"/>
    </source>
</evidence>
<dbReference type="InterPro" id="IPR013023">
    <property type="entry name" value="KARI"/>
</dbReference>
<evidence type="ECO:0000256" key="1">
    <source>
        <dbReference type="ARBA" id="ARBA00002172"/>
    </source>
</evidence>
<evidence type="ECO:0000313" key="17">
    <source>
        <dbReference type="Proteomes" id="UP001462961"/>
    </source>
</evidence>
<dbReference type="InterPro" id="IPR008927">
    <property type="entry name" value="6-PGluconate_DH-like_C_sf"/>
</dbReference>
<feature type="active site" evidence="12">
    <location>
        <position position="134"/>
    </location>
</feature>
<evidence type="ECO:0000256" key="10">
    <source>
        <dbReference type="ARBA" id="ARBA00023304"/>
    </source>
</evidence>
<comment type="pathway">
    <text evidence="2 12">Amino-acid biosynthesis; L-valine biosynthesis; L-valine from pyruvate: step 2/4.</text>
</comment>
<evidence type="ECO:0000256" key="9">
    <source>
        <dbReference type="ARBA" id="ARBA00023002"/>
    </source>
</evidence>
<dbReference type="SUPFAM" id="SSF51735">
    <property type="entry name" value="NAD(P)-binding Rossmann-fold domains"/>
    <property type="match status" value="1"/>
</dbReference>
<feature type="binding site" evidence="12 13">
    <location>
        <position position="278"/>
    </location>
    <ligand>
        <name>substrate</name>
    </ligand>
</feature>
<evidence type="ECO:0000256" key="4">
    <source>
        <dbReference type="ARBA" id="ARBA00010318"/>
    </source>
</evidence>
<dbReference type="InterPro" id="IPR014359">
    <property type="entry name" value="KARI_prok"/>
</dbReference>
<dbReference type="PROSITE" id="PS51851">
    <property type="entry name" value="KARI_C"/>
    <property type="match status" value="1"/>
</dbReference>
<dbReference type="GO" id="GO:0004455">
    <property type="term" value="F:ketol-acid reductoisomerase activity"/>
    <property type="evidence" value="ECO:0007669"/>
    <property type="project" value="UniProtKB-EC"/>
</dbReference>
<evidence type="ECO:0000259" key="14">
    <source>
        <dbReference type="PROSITE" id="PS51850"/>
    </source>
</evidence>
<comment type="pathway">
    <text evidence="3 12">Amino-acid biosynthesis; L-isoleucine biosynthesis; L-isoleucine from 2-oxobutanoate: step 2/4.</text>
</comment>
<dbReference type="PANTHER" id="PTHR21371">
    <property type="entry name" value="KETOL-ACID REDUCTOISOMERASE, MITOCHONDRIAL"/>
    <property type="match status" value="1"/>
</dbReference>
<evidence type="ECO:0000256" key="11">
    <source>
        <dbReference type="ARBA" id="ARBA00049021"/>
    </source>
</evidence>
<feature type="binding site" evidence="12 13">
    <location>
        <position position="257"/>
    </location>
    <ligand>
        <name>Mg(2+)</name>
        <dbReference type="ChEBI" id="CHEBI:18420"/>
        <label>2</label>
    </ligand>
</feature>
<dbReference type="NCBIfam" id="TIGR00465">
    <property type="entry name" value="ilvC"/>
    <property type="match status" value="1"/>
</dbReference>
<evidence type="ECO:0000256" key="7">
    <source>
        <dbReference type="ARBA" id="ARBA00022842"/>
    </source>
</evidence>
<comment type="function">
    <text evidence="1 12">Involved in the biosynthesis of branched-chain amino acids (BCAA). Catalyzes an alkyl-migration followed by a ketol-acid reduction of (S)-2-acetolactate (S2AL) to yield (R)-2,3-dihydroxy-isovalerate. In the isomerase reaction, S2AL is rearranged via a Mg-dependent methyl migration to produce 3-hydroxy-3-methyl-2-ketobutyrate (HMKB). In the reductase reaction, this 2-ketoacid undergoes a metal-dependent reduction by NADPH to yield (R)-2,3-dihydroxy-isovalerate.</text>
</comment>
<dbReference type="Gene3D" id="6.10.240.10">
    <property type="match status" value="1"/>
</dbReference>
<gene>
    <name evidence="12 16" type="primary">ilvC</name>
    <name evidence="16" type="ORF">VOI32_37370</name>
</gene>
<feature type="binding site" evidence="12">
    <location>
        <position position="160"/>
    </location>
    <ligand>
        <name>NADP(+)</name>
        <dbReference type="ChEBI" id="CHEBI:58349"/>
    </ligand>
</feature>
<proteinExistence type="inferred from homology"/>
<dbReference type="InterPro" id="IPR036291">
    <property type="entry name" value="NAD(P)-bd_dom_sf"/>
</dbReference>
<feature type="domain" description="KARI C-terminal knotted" evidence="15">
    <location>
        <begin position="209"/>
        <end position="354"/>
    </location>
</feature>
<dbReference type="PIRSF" id="PIRSF000116">
    <property type="entry name" value="IlvC_gammaproteo"/>
    <property type="match status" value="1"/>
</dbReference>
<sequence length="365" mass="39505">MRAGRCVKRPAQALHTQHFSEFRQGTDMKVFYDKDADLSLIKGKQVTIIGYGSQGHAHALNLKESGVNVTVGLRKGGASWSKAENAGLTVKEVAEAVKGADVVMMLLPDEQIAEVYAKEVHGNAKQGAALAFAHGFNVHYGQVIPRADLDVIMIAPKAPGHTVRGTYSQGGGVPHLIAVAQDKSGAARDIALSYAAANGGGRAGIIETNFREETETDLFGEQAVLCGGTVDLIKAGFETLVEAGYAPEMAYFECLHELKLIVDLIYEGGIANMNYSISNNAEYGEYVTGPRIITDETKKVMKEVLKDIQTGEYAKSFIIENRAGAPTLQSRRRITAEHQIEQVGSKLRAMMPWIAKNKLVDQSKN</sequence>
<keyword evidence="6 12" id="KW-0479">Metal-binding</keyword>
<keyword evidence="17" id="KW-1185">Reference proteome</keyword>
<evidence type="ECO:0000256" key="6">
    <source>
        <dbReference type="ARBA" id="ARBA00022723"/>
    </source>
</evidence>
<evidence type="ECO:0000256" key="5">
    <source>
        <dbReference type="ARBA" id="ARBA00022605"/>
    </source>
</evidence>
<feature type="binding site" evidence="12">
    <location>
        <begin position="51"/>
        <end position="54"/>
    </location>
    <ligand>
        <name>NADP(+)</name>
        <dbReference type="ChEBI" id="CHEBI:58349"/>
    </ligand>
</feature>
<protein>
    <recommendedName>
        <fullName evidence="12">Ketol-acid reductoisomerase (NADP(+))</fullName>
        <shortName evidence="12">KARI</shortName>
        <ecNumber evidence="12">1.1.1.86</ecNumber>
    </recommendedName>
    <alternativeName>
        <fullName evidence="12">Acetohydroxy-acid isomeroreductase</fullName>
        <shortName evidence="12">AHIR</shortName>
    </alternativeName>
    <alternativeName>
        <fullName evidence="12">Alpha-keto-beta-hydroxylacyl reductoisomerase</fullName>
    </alternativeName>
</protein>
<dbReference type="PROSITE" id="PS51850">
    <property type="entry name" value="KARI_N"/>
    <property type="match status" value="1"/>
</dbReference>
<dbReference type="HAMAP" id="MF_00435">
    <property type="entry name" value="IlvC"/>
    <property type="match status" value="1"/>
</dbReference>
<dbReference type="InterPro" id="IPR013116">
    <property type="entry name" value="KARI_N"/>
</dbReference>
<dbReference type="SUPFAM" id="SSF48179">
    <property type="entry name" value="6-phosphogluconate dehydrogenase C-terminal domain-like"/>
    <property type="match status" value="1"/>
</dbReference>
<evidence type="ECO:0000256" key="2">
    <source>
        <dbReference type="ARBA" id="ARBA00004864"/>
    </source>
</evidence>
<dbReference type="Proteomes" id="UP001462961">
    <property type="component" value="Unassembled WGS sequence"/>
</dbReference>
<evidence type="ECO:0000256" key="12">
    <source>
        <dbReference type="HAMAP-Rule" id="MF_00435"/>
    </source>
</evidence>
<feature type="binding site" evidence="12 13">
    <location>
        <position position="253"/>
    </location>
    <ligand>
        <name>Mg(2+)</name>
        <dbReference type="ChEBI" id="CHEBI:18420"/>
        <label>2</label>
    </ligand>
</feature>
<evidence type="ECO:0000313" key="16">
    <source>
        <dbReference type="EMBL" id="MEO1759541.1"/>
    </source>
</evidence>
<feature type="binding site" evidence="12 13">
    <location>
        <position position="217"/>
    </location>
    <ligand>
        <name>Mg(2+)</name>
        <dbReference type="ChEBI" id="CHEBI:18420"/>
        <label>2</label>
    </ligand>
</feature>
<comment type="catalytic activity">
    <reaction evidence="11 12">
        <text>(2R)-2,3-dihydroxy-3-methylbutanoate + NADP(+) = (2S)-2-acetolactate + NADPH + H(+)</text>
        <dbReference type="Rhea" id="RHEA:22068"/>
        <dbReference type="ChEBI" id="CHEBI:15378"/>
        <dbReference type="ChEBI" id="CHEBI:49072"/>
        <dbReference type="ChEBI" id="CHEBI:57783"/>
        <dbReference type="ChEBI" id="CHEBI:58349"/>
        <dbReference type="ChEBI" id="CHEBI:58476"/>
        <dbReference type="EC" id="1.1.1.86"/>
    </reaction>
</comment>
<name>A0ABV0EB89_9BURK</name>
<dbReference type="NCBIfam" id="NF004017">
    <property type="entry name" value="PRK05479.1"/>
    <property type="match status" value="1"/>
</dbReference>
<comment type="cofactor">
    <cofactor evidence="12">
        <name>Mg(2+)</name>
        <dbReference type="ChEBI" id="CHEBI:18420"/>
    </cofactor>
    <text evidence="12">Binds 2 magnesium ions per subunit.</text>
</comment>
<feature type="domain" description="KARI N-terminal Rossmann" evidence="14">
    <location>
        <begin position="28"/>
        <end position="208"/>
    </location>
</feature>
<dbReference type="EMBL" id="JAYLVJ010000080">
    <property type="protein sequence ID" value="MEO1759541.1"/>
    <property type="molecule type" value="Genomic_DNA"/>
</dbReference>
<keyword evidence="7 12" id="KW-0460">Magnesium</keyword>
<organism evidence="16 17">
    <name type="scientific">Paraburkholderia caribensis</name>
    <dbReference type="NCBI Taxonomy" id="75105"/>
    <lineage>
        <taxon>Bacteria</taxon>
        <taxon>Pseudomonadati</taxon>
        <taxon>Pseudomonadota</taxon>
        <taxon>Betaproteobacteria</taxon>
        <taxon>Burkholderiales</taxon>
        <taxon>Burkholderiaceae</taxon>
        <taxon>Paraburkholderia</taxon>
    </lineage>
</organism>
<dbReference type="Gene3D" id="3.40.50.720">
    <property type="entry name" value="NAD(P)-binding Rossmann-like Domain"/>
    <property type="match status" value="1"/>
</dbReference>
<comment type="similarity">
    <text evidence="4 12 13">Belongs to the ketol-acid reductoisomerase family.</text>
</comment>
<dbReference type="Pfam" id="PF07991">
    <property type="entry name" value="KARI_N"/>
    <property type="match status" value="1"/>
</dbReference>
<feature type="binding site" evidence="12">
    <location>
        <position position="74"/>
    </location>
    <ligand>
        <name>NADP(+)</name>
        <dbReference type="ChEBI" id="CHEBI:58349"/>
    </ligand>
</feature>
<keyword evidence="9 12" id="KW-0560">Oxidoreductase</keyword>
<reference evidence="16 17" key="1">
    <citation type="submission" date="2024-01" db="EMBL/GenBank/DDBJ databases">
        <title>The diversity of rhizobia nodulating Mimosa spp. in eleven states of Brazil covering several biomes is determined by host plant, location, and edaphic factors.</title>
        <authorList>
            <person name="Rouws L."/>
            <person name="Barauna A."/>
            <person name="Beukes C."/>
            <person name="De Faria S.M."/>
            <person name="Gross E."/>
            <person name="Dos Reis Junior F.B."/>
            <person name="Simon M."/>
            <person name="Maluk M."/>
            <person name="Odee D.W."/>
            <person name="Kenicer G."/>
            <person name="Young J.P.W."/>
            <person name="Reis V.M."/>
            <person name="Zilli J."/>
            <person name="James E.K."/>
        </authorList>
    </citation>
    <scope>NUCLEOTIDE SEQUENCE [LARGE SCALE GENOMIC DNA]</scope>
    <source>
        <strain evidence="16 17">JHI1651</strain>
    </source>
</reference>
<dbReference type="InterPro" id="IPR000506">
    <property type="entry name" value="KARI_C"/>
</dbReference>
<evidence type="ECO:0000256" key="13">
    <source>
        <dbReference type="PROSITE-ProRule" id="PRU01198"/>
    </source>
</evidence>
<accession>A0ABV0EB89</accession>
<comment type="caution">
    <text evidence="12">Lacks conserved residue(s) required for the propagation of feature annotation.</text>
</comment>
<evidence type="ECO:0000259" key="15">
    <source>
        <dbReference type="PROSITE" id="PS51851"/>
    </source>
</evidence>
<evidence type="ECO:0000256" key="8">
    <source>
        <dbReference type="ARBA" id="ARBA00022857"/>
    </source>
</evidence>
<dbReference type="GeneID" id="69968777"/>
<dbReference type="RefSeq" id="WP_224100115.1">
    <property type="nucleotide sequence ID" value="NZ_CADFFV010000055.1"/>
</dbReference>
<feature type="binding site" evidence="12">
    <location>
        <position position="79"/>
    </location>
    <ligand>
        <name>NADP(+)</name>
        <dbReference type="ChEBI" id="CHEBI:58349"/>
    </ligand>
</feature>
<keyword evidence="8 12" id="KW-0521">NADP</keyword>
<keyword evidence="10 12" id="KW-0100">Branched-chain amino acid biosynthesis</keyword>
<dbReference type="NCBIfam" id="NF009940">
    <property type="entry name" value="PRK13403.1"/>
    <property type="match status" value="1"/>
</dbReference>
<keyword evidence="5 12" id="KW-0028">Amino-acid biosynthesis</keyword>
<dbReference type="EC" id="1.1.1.86" evidence="12"/>
<feature type="binding site" evidence="12 13">
    <location>
        <position position="217"/>
    </location>
    <ligand>
        <name>Mg(2+)</name>
        <dbReference type="ChEBI" id="CHEBI:18420"/>
        <label>1</label>
    </ligand>
</feature>
<dbReference type="PANTHER" id="PTHR21371:SF1">
    <property type="entry name" value="KETOL-ACID REDUCTOISOMERASE, MITOCHONDRIAL"/>
    <property type="match status" value="1"/>
</dbReference>
<dbReference type="Pfam" id="PF01450">
    <property type="entry name" value="KARI_C"/>
    <property type="match status" value="1"/>
</dbReference>